<protein>
    <submittedName>
        <fullName evidence="7">OadG family protein</fullName>
    </submittedName>
</protein>
<evidence type="ECO:0000313" key="7">
    <source>
        <dbReference type="EMBL" id="HIS91811.1"/>
    </source>
</evidence>
<proteinExistence type="predicted"/>
<dbReference type="NCBIfam" id="TIGR01195">
    <property type="entry name" value="oadG_fam"/>
    <property type="match status" value="1"/>
</dbReference>
<keyword evidence="3 6" id="KW-0812">Transmembrane</keyword>
<comment type="subcellular location">
    <subcellularLocation>
        <location evidence="1">Cell membrane</location>
    </subcellularLocation>
</comment>
<dbReference type="EMBL" id="DVJN01000040">
    <property type="protein sequence ID" value="HIS91811.1"/>
    <property type="molecule type" value="Genomic_DNA"/>
</dbReference>
<evidence type="ECO:0000256" key="4">
    <source>
        <dbReference type="ARBA" id="ARBA00022989"/>
    </source>
</evidence>
<accession>A0A9D1K4Z9</accession>
<evidence type="ECO:0000256" key="2">
    <source>
        <dbReference type="ARBA" id="ARBA00022475"/>
    </source>
</evidence>
<keyword evidence="4 6" id="KW-1133">Transmembrane helix</keyword>
<dbReference type="Proteomes" id="UP000824140">
    <property type="component" value="Unassembled WGS sequence"/>
</dbReference>
<name>A0A9D1K4Z9_9FIRM</name>
<evidence type="ECO:0000313" key="8">
    <source>
        <dbReference type="Proteomes" id="UP000824140"/>
    </source>
</evidence>
<sequence>MDILGFGVQVMLIGLVVVFVGLILLIICVKIMDKLVNKSEEGKPAAPAPAPAAPAPVSAPQVEAGISPEVLAAITAAICAYAPAGKSLVVRSVRRKNSWNRAAREENIYRF</sequence>
<dbReference type="AlphaFoldDB" id="A0A9D1K4Z9"/>
<evidence type="ECO:0000256" key="1">
    <source>
        <dbReference type="ARBA" id="ARBA00004236"/>
    </source>
</evidence>
<dbReference type="GO" id="GO:0015081">
    <property type="term" value="F:sodium ion transmembrane transporter activity"/>
    <property type="evidence" value="ECO:0007669"/>
    <property type="project" value="InterPro"/>
</dbReference>
<evidence type="ECO:0000256" key="5">
    <source>
        <dbReference type="ARBA" id="ARBA00023136"/>
    </source>
</evidence>
<keyword evidence="2" id="KW-1003">Cell membrane</keyword>
<comment type="caution">
    <text evidence="7">The sequence shown here is derived from an EMBL/GenBank/DDBJ whole genome shotgun (WGS) entry which is preliminary data.</text>
</comment>
<keyword evidence="5 6" id="KW-0472">Membrane</keyword>
<evidence type="ECO:0000256" key="6">
    <source>
        <dbReference type="SAM" id="Phobius"/>
    </source>
</evidence>
<reference evidence="7" key="1">
    <citation type="submission" date="2020-10" db="EMBL/GenBank/DDBJ databases">
        <authorList>
            <person name="Gilroy R."/>
        </authorList>
    </citation>
    <scope>NUCLEOTIDE SEQUENCE</scope>
    <source>
        <strain evidence="7">13766</strain>
    </source>
</reference>
<dbReference type="GO" id="GO:0036376">
    <property type="term" value="P:sodium ion export across plasma membrane"/>
    <property type="evidence" value="ECO:0007669"/>
    <property type="project" value="InterPro"/>
</dbReference>
<dbReference type="Pfam" id="PF04277">
    <property type="entry name" value="OAD_gamma"/>
    <property type="match status" value="1"/>
</dbReference>
<feature type="transmembrane region" description="Helical" evidence="6">
    <location>
        <begin position="6"/>
        <end position="29"/>
    </location>
</feature>
<evidence type="ECO:0000256" key="3">
    <source>
        <dbReference type="ARBA" id="ARBA00022692"/>
    </source>
</evidence>
<reference evidence="7" key="2">
    <citation type="journal article" date="2021" name="PeerJ">
        <title>Extensive microbial diversity within the chicken gut microbiome revealed by metagenomics and culture.</title>
        <authorList>
            <person name="Gilroy R."/>
            <person name="Ravi A."/>
            <person name="Getino M."/>
            <person name="Pursley I."/>
            <person name="Horton D.L."/>
            <person name="Alikhan N.F."/>
            <person name="Baker D."/>
            <person name="Gharbi K."/>
            <person name="Hall N."/>
            <person name="Watson M."/>
            <person name="Adriaenssens E.M."/>
            <person name="Foster-Nyarko E."/>
            <person name="Jarju S."/>
            <person name="Secka A."/>
            <person name="Antonio M."/>
            <person name="Oren A."/>
            <person name="Chaudhuri R.R."/>
            <person name="La Ragione R."/>
            <person name="Hildebrand F."/>
            <person name="Pallen M.J."/>
        </authorList>
    </citation>
    <scope>NUCLEOTIDE SEQUENCE</scope>
    <source>
        <strain evidence="7">13766</strain>
    </source>
</reference>
<dbReference type="InterPro" id="IPR005899">
    <property type="entry name" value="Na_pump_deCOase"/>
</dbReference>
<organism evidence="7 8">
    <name type="scientific">Candidatus Alectryocaccomicrobium excrementavium</name>
    <dbReference type="NCBI Taxonomy" id="2840668"/>
    <lineage>
        <taxon>Bacteria</taxon>
        <taxon>Bacillati</taxon>
        <taxon>Bacillota</taxon>
        <taxon>Clostridia</taxon>
        <taxon>Candidatus Alectryocaccomicrobium</taxon>
    </lineage>
</organism>
<dbReference type="GO" id="GO:0005886">
    <property type="term" value="C:plasma membrane"/>
    <property type="evidence" value="ECO:0007669"/>
    <property type="project" value="UniProtKB-SubCell"/>
</dbReference>
<gene>
    <name evidence="7" type="ORF">IAA84_02210</name>
</gene>